<evidence type="ECO:0000256" key="8">
    <source>
        <dbReference type="ARBA" id="ARBA00023157"/>
    </source>
</evidence>
<evidence type="ECO:0000256" key="2">
    <source>
        <dbReference type="ARBA" id="ARBA00006686"/>
    </source>
</evidence>
<dbReference type="PANTHER" id="PTHR11633">
    <property type="entry name" value="PLATELET-DERIVED GROWTH FACTOR"/>
    <property type="match status" value="1"/>
</dbReference>
<keyword evidence="5" id="KW-0964">Secreted</keyword>
<dbReference type="SUPFAM" id="SSF57501">
    <property type="entry name" value="Cystine-knot cytokines"/>
    <property type="match status" value="1"/>
</dbReference>
<dbReference type="GO" id="GO:0005161">
    <property type="term" value="F:platelet-derived growth factor receptor binding"/>
    <property type="evidence" value="ECO:0007669"/>
    <property type="project" value="TreeGrafter"/>
</dbReference>
<name>A0A835NZZ4_9PASS</name>
<evidence type="ECO:0000256" key="11">
    <source>
        <dbReference type="ARBA" id="ARBA00026039"/>
    </source>
</evidence>
<dbReference type="GO" id="GO:0051897">
    <property type="term" value="P:positive regulation of phosphatidylinositol 3-kinase/protein kinase B signal transduction"/>
    <property type="evidence" value="ECO:0007669"/>
    <property type="project" value="TreeGrafter"/>
</dbReference>
<evidence type="ECO:0000313" key="17">
    <source>
        <dbReference type="EMBL" id="KAI1242021.1"/>
    </source>
</evidence>
<evidence type="ECO:0000256" key="4">
    <source>
        <dbReference type="ARBA" id="ARBA00022473"/>
    </source>
</evidence>
<dbReference type="Gene3D" id="2.10.90.10">
    <property type="entry name" value="Cystine-knot cytokines"/>
    <property type="match status" value="1"/>
</dbReference>
<dbReference type="GO" id="GO:0030335">
    <property type="term" value="P:positive regulation of cell migration"/>
    <property type="evidence" value="ECO:0007669"/>
    <property type="project" value="TreeGrafter"/>
</dbReference>
<evidence type="ECO:0000259" key="15">
    <source>
        <dbReference type="PROSITE" id="PS50278"/>
    </source>
</evidence>
<keyword evidence="9" id="KW-0325">Glycoprotein</keyword>
<dbReference type="Pfam" id="PF00341">
    <property type="entry name" value="PDGF"/>
    <property type="match status" value="1"/>
</dbReference>
<dbReference type="Pfam" id="PF00431">
    <property type="entry name" value="CUB"/>
    <property type="match status" value="1"/>
</dbReference>
<proteinExistence type="inferred from homology"/>
<evidence type="ECO:0000256" key="6">
    <source>
        <dbReference type="ARBA" id="ARBA00022685"/>
    </source>
</evidence>
<evidence type="ECO:0000256" key="1">
    <source>
        <dbReference type="ARBA" id="ARBA00004613"/>
    </source>
</evidence>
<evidence type="ECO:0000259" key="14">
    <source>
        <dbReference type="PROSITE" id="PS01180"/>
    </source>
</evidence>
<dbReference type="InterPro" id="IPR029034">
    <property type="entry name" value="Cystine-knot_cytokine"/>
</dbReference>
<dbReference type="GO" id="GO:0008083">
    <property type="term" value="F:growth factor activity"/>
    <property type="evidence" value="ECO:0007669"/>
    <property type="project" value="UniProtKB-KW"/>
</dbReference>
<evidence type="ECO:0000256" key="9">
    <source>
        <dbReference type="ARBA" id="ARBA00023180"/>
    </source>
</evidence>
<dbReference type="GO" id="GO:0016020">
    <property type="term" value="C:membrane"/>
    <property type="evidence" value="ECO:0007669"/>
    <property type="project" value="InterPro"/>
</dbReference>
<keyword evidence="10" id="KW-0497">Mitogen</keyword>
<dbReference type="AlphaFoldDB" id="A0A835NZZ4"/>
<evidence type="ECO:0000256" key="13">
    <source>
        <dbReference type="SAM" id="MobiDB-lite"/>
    </source>
</evidence>
<reference evidence="17 18" key="2">
    <citation type="journal article" date="2021" name="J. Hered.">
        <title>Feather Gene Expression Elucidates the Developmental Basis of Plumage Iridescence in African Starlings.</title>
        <authorList>
            <person name="Rubenstein D.R."/>
            <person name="Corvelo A."/>
            <person name="MacManes M.D."/>
            <person name="Maia R."/>
            <person name="Narzisi G."/>
            <person name="Rousaki A."/>
            <person name="Vandenabeele P."/>
            <person name="Shawkey M.D."/>
            <person name="Solomon J."/>
        </authorList>
    </citation>
    <scope>NUCLEOTIDE SEQUENCE [LARGE SCALE GENOMIC DNA]</scope>
    <source>
        <strain evidence="17">SS15</strain>
    </source>
</reference>
<gene>
    <name evidence="17" type="ORF">IHE44_0005534</name>
    <name evidence="16" type="ORF">IHE44_002249</name>
</gene>
<dbReference type="PROSITE" id="PS50278">
    <property type="entry name" value="PDGF_2"/>
    <property type="match status" value="1"/>
</dbReference>
<comment type="caution">
    <text evidence="16">The sequence shown here is derived from an EMBL/GenBank/DDBJ whole genome shotgun (WGS) entry which is preliminary data.</text>
</comment>
<dbReference type="CDD" id="cd00135">
    <property type="entry name" value="PDGF"/>
    <property type="match status" value="1"/>
</dbReference>
<evidence type="ECO:0000256" key="12">
    <source>
        <dbReference type="PROSITE-ProRule" id="PRU00059"/>
    </source>
</evidence>
<dbReference type="FunFam" id="2.10.90.10:FF:000010">
    <property type="entry name" value="Platelet derived growth factor C"/>
    <property type="match status" value="1"/>
</dbReference>
<dbReference type="EMBL" id="JADDUC010000014">
    <property type="protein sequence ID" value="KAG0127856.1"/>
    <property type="molecule type" value="Genomic_DNA"/>
</dbReference>
<dbReference type="FunFam" id="2.60.120.290:FF:000017">
    <property type="entry name" value="Platelet derived growth factor C"/>
    <property type="match status" value="1"/>
</dbReference>
<evidence type="ECO:0000256" key="7">
    <source>
        <dbReference type="ARBA" id="ARBA00023030"/>
    </source>
</evidence>
<accession>A0A835NZZ4</accession>
<dbReference type="SUPFAM" id="SSF49854">
    <property type="entry name" value="Spermadhesin, CUB domain"/>
    <property type="match status" value="1"/>
</dbReference>
<comment type="similarity">
    <text evidence="2">Belongs to the PDGF/VEGF growth factor family.</text>
</comment>
<dbReference type="GO" id="GO:0051781">
    <property type="term" value="P:positive regulation of cell division"/>
    <property type="evidence" value="ECO:0007669"/>
    <property type="project" value="UniProtKB-KW"/>
</dbReference>
<dbReference type="Proteomes" id="UP000618051">
    <property type="component" value="Unassembled WGS sequence"/>
</dbReference>
<evidence type="ECO:0000313" key="18">
    <source>
        <dbReference type="Proteomes" id="UP000618051"/>
    </source>
</evidence>
<comment type="subcellular location">
    <subcellularLocation>
        <location evidence="1">Secreted</location>
    </subcellularLocation>
</comment>
<sequence length="688" mass="78493">MTHSTLYPLVENVPLNWGRVGDTFRFISVNDLSSVYLKWFIWVLSAGSEPNSKLSPSAPSEPGGKAQRPVSRRGRRHLAAQPAILRAAQEKGSQLNVDTGFDAPAANWAMLLQHIPVMSRVFSLTVGNEKERAQVVTTMPLRAATTQHTPELAGTPLTMRFAPPTKHHPVLEGRISSAQISLIPLIETLSLKLRVGLAFENAHHEPLKLIDIWTLRDKIMPMTFRMFFRVEENLYQEVKQKQVIQVAAKSKRLRACTYNKSKYKTDFSIDVMKIATKLLGCLEARITVLSEEYNELLENHAFLTAACKEWNWRLMWHLAERNDVQIKIKTPEFGCLHENKCTNSCRSPDIMWGRNTESNHLTDLYRKEESISVAGNGCIHSPRFPSSYPRNLLLTWRLHSPESTRIQLAFDNQFGLEEPENEICRYDFVEVEDVSETSTVIRGRWCGHKEVPPRITSRTNHIKITFKSDDYFVAKPGFKICYSLVDDFQHAASETNWESVTSSVSGVSYPSPSVTDPTLTAEALDQTIAAFDTVEDLLKHFNPDSWQEDLENLYTDSGHHYRGRSYHDRKSKVDLDRLNDDVKRYSCTPRNYSVNLREELKLTNVVFFPRCLLVLRCGGNCGCGTPNWKSCTCVSGKTVKKYHEVLKFVPEAGHTRRRGRIRNNMSLVDIQLDHHERCDCVCSSRPPR</sequence>
<comment type="caution">
    <text evidence="12">Lacks conserved residue(s) required for the propagation of feature annotation.</text>
</comment>
<keyword evidence="7" id="KW-0339">Growth factor</keyword>
<feature type="domain" description="Platelet-derived growth factor (PDGF) family profile" evidence="15">
    <location>
        <begin position="574"/>
        <end position="680"/>
    </location>
</feature>
<dbReference type="OrthoDB" id="8641091at2759"/>
<dbReference type="CDD" id="cd00041">
    <property type="entry name" value="CUB"/>
    <property type="match status" value="1"/>
</dbReference>
<keyword evidence="8" id="KW-1015">Disulfide bond</keyword>
<reference evidence="16" key="1">
    <citation type="submission" date="2020-10" db="EMBL/GenBank/DDBJ databases">
        <title>Feather gene expression reveals the developmental basis of iridescence in African starlings.</title>
        <authorList>
            <person name="Rubenstein D.R."/>
        </authorList>
    </citation>
    <scope>NUCLEOTIDE SEQUENCE</scope>
    <source>
        <strain evidence="16">SS15</strain>
        <tissue evidence="16">Liver</tissue>
    </source>
</reference>
<dbReference type="SMART" id="SM00042">
    <property type="entry name" value="CUB"/>
    <property type="match status" value="1"/>
</dbReference>
<keyword evidence="18" id="KW-1185">Reference proteome</keyword>
<dbReference type="PROSITE" id="PS01180">
    <property type="entry name" value="CUB"/>
    <property type="match status" value="1"/>
</dbReference>
<dbReference type="GO" id="GO:0008284">
    <property type="term" value="P:positive regulation of cell population proliferation"/>
    <property type="evidence" value="ECO:0007669"/>
    <property type="project" value="TreeGrafter"/>
</dbReference>
<dbReference type="EMBL" id="JADDUC020000002">
    <property type="protein sequence ID" value="KAI1242021.1"/>
    <property type="molecule type" value="Genomic_DNA"/>
</dbReference>
<dbReference type="PANTHER" id="PTHR11633:SF4">
    <property type="entry name" value="PLATELET-DERIVED GROWTH FACTOR D"/>
    <property type="match status" value="1"/>
</dbReference>
<keyword evidence="4" id="KW-0217">Developmental protein</keyword>
<dbReference type="InterPro" id="IPR000859">
    <property type="entry name" value="CUB_dom"/>
</dbReference>
<organism evidence="16">
    <name type="scientific">Lamprotornis superbus</name>
    <dbReference type="NCBI Taxonomy" id="245042"/>
    <lineage>
        <taxon>Eukaryota</taxon>
        <taxon>Metazoa</taxon>
        <taxon>Chordata</taxon>
        <taxon>Craniata</taxon>
        <taxon>Vertebrata</taxon>
        <taxon>Euteleostomi</taxon>
        <taxon>Archelosauria</taxon>
        <taxon>Archosauria</taxon>
        <taxon>Dinosauria</taxon>
        <taxon>Saurischia</taxon>
        <taxon>Theropoda</taxon>
        <taxon>Coelurosauria</taxon>
        <taxon>Aves</taxon>
        <taxon>Neognathae</taxon>
        <taxon>Neoaves</taxon>
        <taxon>Telluraves</taxon>
        <taxon>Australaves</taxon>
        <taxon>Passeriformes</taxon>
        <taxon>Sturnidae</taxon>
        <taxon>Lamprotornis</taxon>
    </lineage>
</organism>
<dbReference type="InterPro" id="IPR035914">
    <property type="entry name" value="Sperma_CUB_dom_sf"/>
</dbReference>
<dbReference type="GO" id="GO:0070374">
    <property type="term" value="P:positive regulation of ERK1 and ERK2 cascade"/>
    <property type="evidence" value="ECO:0007669"/>
    <property type="project" value="TreeGrafter"/>
</dbReference>
<dbReference type="GO" id="GO:0005615">
    <property type="term" value="C:extracellular space"/>
    <property type="evidence" value="ECO:0007669"/>
    <property type="project" value="TreeGrafter"/>
</dbReference>
<feature type="domain" description="CUB" evidence="14">
    <location>
        <begin position="341"/>
        <end position="485"/>
    </location>
</feature>
<dbReference type="InterPro" id="IPR000072">
    <property type="entry name" value="PDGF/VEGF_dom"/>
</dbReference>
<dbReference type="GO" id="GO:0048008">
    <property type="term" value="P:platelet-derived growth factor receptor signaling pathway"/>
    <property type="evidence" value="ECO:0007669"/>
    <property type="project" value="TreeGrafter"/>
</dbReference>
<dbReference type="Gene3D" id="2.60.120.290">
    <property type="entry name" value="Spermadhesin, CUB domain"/>
    <property type="match status" value="1"/>
</dbReference>
<evidence type="ECO:0000313" key="16">
    <source>
        <dbReference type="EMBL" id="KAG0127856.1"/>
    </source>
</evidence>
<keyword evidence="6" id="KW-0165">Cleavage on pair of basic residues</keyword>
<evidence type="ECO:0000256" key="5">
    <source>
        <dbReference type="ARBA" id="ARBA00022525"/>
    </source>
</evidence>
<comment type="subunit">
    <text evidence="11">Homodimer; disulfide-linked. Interacts with PDGFRB homodimers, and with heterodimers formed by PDGFRA and PDGFRB.</text>
</comment>
<evidence type="ECO:0000256" key="3">
    <source>
        <dbReference type="ARBA" id="ARBA00018876"/>
    </source>
</evidence>
<protein>
    <recommendedName>
        <fullName evidence="3">Platelet-derived growth factor D</fullName>
    </recommendedName>
</protein>
<feature type="region of interest" description="Disordered" evidence="13">
    <location>
        <begin position="52"/>
        <end position="76"/>
    </location>
</feature>
<evidence type="ECO:0000256" key="10">
    <source>
        <dbReference type="ARBA" id="ARBA00023246"/>
    </source>
</evidence>
<reference evidence="17" key="3">
    <citation type="submission" date="2022-01" db="EMBL/GenBank/DDBJ databases">
        <authorList>
            <person name="Rubenstein D.R."/>
        </authorList>
    </citation>
    <scope>NUCLEOTIDE SEQUENCE</scope>
    <source>
        <strain evidence="17">SS15</strain>
        <tissue evidence="17">Liver</tissue>
    </source>
</reference>